<dbReference type="InterPro" id="IPR011010">
    <property type="entry name" value="DNA_brk_join_enz"/>
</dbReference>
<evidence type="ECO:0000256" key="2">
    <source>
        <dbReference type="ARBA" id="ARBA00023125"/>
    </source>
</evidence>
<dbReference type="InterPro" id="IPR025269">
    <property type="entry name" value="SAM-like_dom"/>
</dbReference>
<dbReference type="Proteomes" id="UP000777173">
    <property type="component" value="Unassembled WGS sequence"/>
</dbReference>
<dbReference type="PROSITE" id="PS51898">
    <property type="entry name" value="TYR_RECOMBINASE"/>
    <property type="match status" value="1"/>
</dbReference>
<keyword evidence="2" id="KW-0238">DNA-binding</keyword>
<dbReference type="SUPFAM" id="SSF56349">
    <property type="entry name" value="DNA breaking-rejoining enzymes"/>
    <property type="match status" value="1"/>
</dbReference>
<comment type="caution">
    <text evidence="5">The sequence shown here is derived from an EMBL/GenBank/DDBJ whole genome shotgun (WGS) entry which is preliminary data.</text>
</comment>
<sequence>MKTKRSTFKVLFYVKRTAARVSDGKAPVMARITIDGDIATFSAKLFVTPSLWNAEAGKVNGKSAEAVEINPQLEEIKARINNHYYQILRADDFVTSEKVRNAFLGIGVMENCILKDFQTMNKEFGDMVEKKLRAKSTYNKYLTVYKHLEAFMWEKKKRTDMAYKELTKDFIDDFDSYLRNEKGLSANTLWIYTMPVLSLTDKAWRRGIIRTDPFSEYKLEMEETDRGYLTEEELQAVANTVFVDKQTNLVRDMFLFGCFTGLSYIDIKTLTFDKIQRMDFDGEEWIITRRTKTKVSSNVPLMEIAKELIERYKGLAKDDFVFPMPSNGTCNDHLKKIATVCGINKEVTFHLSRHSSFLF</sequence>
<dbReference type="GO" id="GO:0015074">
    <property type="term" value="P:DNA integration"/>
    <property type="evidence" value="ECO:0007669"/>
    <property type="project" value="InterPro"/>
</dbReference>
<dbReference type="CDD" id="cd01185">
    <property type="entry name" value="INTN1_C_like"/>
    <property type="match status" value="1"/>
</dbReference>
<dbReference type="Pfam" id="PF00589">
    <property type="entry name" value="Phage_integrase"/>
    <property type="match status" value="1"/>
</dbReference>
<dbReference type="EMBL" id="JAHOAX010000015">
    <property type="protein sequence ID" value="MBV3124523.1"/>
    <property type="molecule type" value="Genomic_DNA"/>
</dbReference>
<dbReference type="InterPro" id="IPR035386">
    <property type="entry name" value="Arm-DNA-bind_5"/>
</dbReference>
<dbReference type="Pfam" id="PF17293">
    <property type="entry name" value="Arm-DNA-bind_5"/>
    <property type="match status" value="1"/>
</dbReference>
<evidence type="ECO:0000313" key="6">
    <source>
        <dbReference type="Proteomes" id="UP000777173"/>
    </source>
</evidence>
<dbReference type="Pfam" id="PF13102">
    <property type="entry name" value="Phage_int_SAM_5"/>
    <property type="match status" value="1"/>
</dbReference>
<proteinExistence type="inferred from homology"/>
<dbReference type="InterPro" id="IPR002104">
    <property type="entry name" value="Integrase_catalytic"/>
</dbReference>
<name>A0AB35CB75_9BACT</name>
<dbReference type="RefSeq" id="WP_117596424.1">
    <property type="nucleotide sequence ID" value="NZ_DAWDYP010000020.1"/>
</dbReference>
<organism evidence="5 6">
    <name type="scientific">Phocaeicola dorei</name>
    <dbReference type="NCBI Taxonomy" id="357276"/>
    <lineage>
        <taxon>Bacteria</taxon>
        <taxon>Pseudomonadati</taxon>
        <taxon>Bacteroidota</taxon>
        <taxon>Bacteroidia</taxon>
        <taxon>Bacteroidales</taxon>
        <taxon>Bacteroidaceae</taxon>
        <taxon>Phocaeicola</taxon>
    </lineage>
</organism>
<evidence type="ECO:0000313" key="5">
    <source>
        <dbReference type="EMBL" id="MBV3124523.1"/>
    </source>
</evidence>
<dbReference type="InterPro" id="IPR013762">
    <property type="entry name" value="Integrase-like_cat_sf"/>
</dbReference>
<evidence type="ECO:0000259" key="4">
    <source>
        <dbReference type="PROSITE" id="PS51898"/>
    </source>
</evidence>
<dbReference type="InterPro" id="IPR010998">
    <property type="entry name" value="Integrase_recombinase_N"/>
</dbReference>
<dbReference type="PANTHER" id="PTHR30349">
    <property type="entry name" value="PHAGE INTEGRASE-RELATED"/>
    <property type="match status" value="1"/>
</dbReference>
<dbReference type="PANTHER" id="PTHR30349:SF64">
    <property type="entry name" value="PROPHAGE INTEGRASE INTD-RELATED"/>
    <property type="match status" value="1"/>
</dbReference>
<gene>
    <name evidence="5" type="ORF">KSU80_15270</name>
</gene>
<evidence type="ECO:0000256" key="1">
    <source>
        <dbReference type="ARBA" id="ARBA00008857"/>
    </source>
</evidence>
<accession>A0AB35CB75</accession>
<comment type="similarity">
    <text evidence="1">Belongs to the 'phage' integrase family.</text>
</comment>
<reference evidence="5" key="1">
    <citation type="submission" date="2021-06" db="EMBL/GenBank/DDBJ databases">
        <title>Collection of gut derived symbiotic bacterial strains cultured from healthy donors.</title>
        <authorList>
            <person name="Lin H."/>
            <person name="Littmann E."/>
            <person name="Pamer E.G."/>
        </authorList>
    </citation>
    <scope>NUCLEOTIDE SEQUENCE</scope>
    <source>
        <strain evidence="5">MSK.5.10</strain>
    </source>
</reference>
<dbReference type="AlphaFoldDB" id="A0AB35CB75"/>
<dbReference type="Gene3D" id="1.10.443.10">
    <property type="entry name" value="Intergrase catalytic core"/>
    <property type="match status" value="1"/>
</dbReference>
<feature type="domain" description="Tyr recombinase" evidence="4">
    <location>
        <begin position="224"/>
        <end position="359"/>
    </location>
</feature>
<keyword evidence="3" id="KW-0233">DNA recombination</keyword>
<dbReference type="GO" id="GO:0006310">
    <property type="term" value="P:DNA recombination"/>
    <property type="evidence" value="ECO:0007669"/>
    <property type="project" value="UniProtKB-KW"/>
</dbReference>
<protein>
    <submittedName>
        <fullName evidence="5">Site-specific integrase</fullName>
    </submittedName>
</protein>
<dbReference type="Gene3D" id="1.10.150.130">
    <property type="match status" value="1"/>
</dbReference>
<dbReference type="GO" id="GO:0003677">
    <property type="term" value="F:DNA binding"/>
    <property type="evidence" value="ECO:0007669"/>
    <property type="project" value="UniProtKB-KW"/>
</dbReference>
<evidence type="ECO:0000256" key="3">
    <source>
        <dbReference type="ARBA" id="ARBA00023172"/>
    </source>
</evidence>
<dbReference type="InterPro" id="IPR050090">
    <property type="entry name" value="Tyrosine_recombinase_XerCD"/>
</dbReference>